<protein>
    <submittedName>
        <fullName evidence="2">Uncharacterized protein</fullName>
    </submittedName>
</protein>
<dbReference type="InterPro" id="IPR045881">
    <property type="entry name" value="MNM1-like"/>
</dbReference>
<dbReference type="OMA" id="QAICSEP"/>
<dbReference type="Proteomes" id="UP000188354">
    <property type="component" value="Chromosome LG16"/>
</dbReference>
<dbReference type="AlphaFoldDB" id="A0A1J7G4X7"/>
<feature type="region of interest" description="Disordered" evidence="1">
    <location>
        <begin position="381"/>
        <end position="401"/>
    </location>
</feature>
<dbReference type="EMBL" id="CM007376">
    <property type="protein sequence ID" value="OIV95549.1"/>
    <property type="molecule type" value="Genomic_DNA"/>
</dbReference>
<dbReference type="STRING" id="3871.A0A1J7G4X7"/>
<evidence type="ECO:0000313" key="2">
    <source>
        <dbReference type="EMBL" id="OIV95549.1"/>
    </source>
</evidence>
<gene>
    <name evidence="2" type="ORF">TanjilG_10937</name>
</gene>
<name>A0A1J7G4X7_LUPAN</name>
<evidence type="ECO:0000256" key="1">
    <source>
        <dbReference type="SAM" id="MobiDB-lite"/>
    </source>
</evidence>
<feature type="region of interest" description="Disordered" evidence="1">
    <location>
        <begin position="306"/>
        <end position="340"/>
    </location>
</feature>
<dbReference type="Gramene" id="OIV95549">
    <property type="protein sequence ID" value="OIV95549"/>
    <property type="gene ID" value="TanjilG_10937"/>
</dbReference>
<reference evidence="2 3" key="1">
    <citation type="journal article" date="2017" name="Plant Biotechnol. J.">
        <title>A comprehensive draft genome sequence for lupin (Lupinus angustifolius), an emerging health food: insights into plant-microbe interactions and legume evolution.</title>
        <authorList>
            <person name="Hane J.K."/>
            <person name="Ming Y."/>
            <person name="Kamphuis L.G."/>
            <person name="Nelson M.N."/>
            <person name="Garg G."/>
            <person name="Atkins C.A."/>
            <person name="Bayer P.E."/>
            <person name="Bravo A."/>
            <person name="Bringans S."/>
            <person name="Cannon S."/>
            <person name="Edwards D."/>
            <person name="Foley R."/>
            <person name="Gao L.L."/>
            <person name="Harrison M.J."/>
            <person name="Huang W."/>
            <person name="Hurgobin B."/>
            <person name="Li S."/>
            <person name="Liu C.W."/>
            <person name="McGrath A."/>
            <person name="Morahan G."/>
            <person name="Murray J."/>
            <person name="Weller J."/>
            <person name="Jian J."/>
            <person name="Singh K.B."/>
        </authorList>
    </citation>
    <scope>NUCLEOTIDE SEQUENCE [LARGE SCALE GENOMIC DNA]</scope>
    <source>
        <strain evidence="3">cv. Tanjil</strain>
        <tissue evidence="2">Whole plant</tissue>
    </source>
</reference>
<dbReference type="PANTHER" id="PTHR34682:SF1">
    <property type="entry name" value="PROTEIN METABOLIC NETWORK MODULATOR 1"/>
    <property type="match status" value="1"/>
</dbReference>
<keyword evidence="3" id="KW-1185">Reference proteome</keyword>
<feature type="compositionally biased region" description="Basic and acidic residues" evidence="1">
    <location>
        <begin position="317"/>
        <end position="339"/>
    </location>
</feature>
<proteinExistence type="predicted"/>
<feature type="region of interest" description="Disordered" evidence="1">
    <location>
        <begin position="36"/>
        <end position="61"/>
    </location>
</feature>
<evidence type="ECO:0000313" key="3">
    <source>
        <dbReference type="Proteomes" id="UP000188354"/>
    </source>
</evidence>
<dbReference type="PANTHER" id="PTHR34682">
    <property type="entry name" value="AT HOOK MOTIF-CONTAINING PROTEIN"/>
    <property type="match status" value="1"/>
</dbReference>
<sequence length="401" mass="43094">MINHMTRRCAFEAKRGRPRKYPRLDSEESSYILFGQNKRPYPGSGEQTSLPPGYEGVDGNQQLQRDQEDGSYVTMVGRAVSGVIEAVFDAGYLLNVRVGSDTTLRGVVFKPGHYVPISPDNDVAPGVAMIRRNVTSQVQNLLPKERNEHVSVHRNETLSMNGSPTVPQVPRLAVSPINLVASSGKNAPSASRTAPQLPGGNMVPDLLQPDKFSNGLPISNQPPQVMTQISLGSGTIVSSEIPAGGNQAIIFHTQNSQNMLSSGIPSEGVPHYQPSSNVLNGDGANSMGMPSLPFEHLVTEVVKRLQPPSDAMDTESDNSKSGDRIPLKDPSSGKEDKANNMDQPVLIKSAQAVQSHPIENSTSVTTILDYMKAGKMTELLQGNRIENQTPKAAEVGSGNKL</sequence>
<organism evidence="2 3">
    <name type="scientific">Lupinus angustifolius</name>
    <name type="common">Narrow-leaved blue lupine</name>
    <dbReference type="NCBI Taxonomy" id="3871"/>
    <lineage>
        <taxon>Eukaryota</taxon>
        <taxon>Viridiplantae</taxon>
        <taxon>Streptophyta</taxon>
        <taxon>Embryophyta</taxon>
        <taxon>Tracheophyta</taxon>
        <taxon>Spermatophyta</taxon>
        <taxon>Magnoliopsida</taxon>
        <taxon>eudicotyledons</taxon>
        <taxon>Gunneridae</taxon>
        <taxon>Pentapetalae</taxon>
        <taxon>rosids</taxon>
        <taxon>fabids</taxon>
        <taxon>Fabales</taxon>
        <taxon>Fabaceae</taxon>
        <taxon>Papilionoideae</taxon>
        <taxon>50 kb inversion clade</taxon>
        <taxon>genistoids sensu lato</taxon>
        <taxon>core genistoids</taxon>
        <taxon>Genisteae</taxon>
        <taxon>Lupinus</taxon>
    </lineage>
</organism>
<accession>A0A1J7G4X7</accession>